<feature type="coiled-coil region" evidence="1">
    <location>
        <begin position="265"/>
        <end position="338"/>
    </location>
</feature>
<accession>A0AAE0BSE4</accession>
<comment type="caution">
    <text evidence="2">The sequence shown here is derived from an EMBL/GenBank/DDBJ whole genome shotgun (WGS) entry which is preliminary data.</text>
</comment>
<dbReference type="Proteomes" id="UP001190700">
    <property type="component" value="Unassembled WGS sequence"/>
</dbReference>
<sequence>MVSNLGLHRMDFVLPSGLVQFSLKLRTDLQLVLSSKANGAYATRNMSMNLSSLKVKGELQREAKKLERSTTIPARTLSPDVDVRVTRRAMQIEHLEAHIMVREQEARDALAEAEQTAVLAAGKDDELKVLEGVLQRRMTELDTFEAKIVQLTDALGQRGGELILERKKAGAVEVAYATHFQDTWKGGPAKALRIAAQRIAQLEKSVQGWKDKAGVGHRNRGRISTNDTLALRTLKEKFRGDNWFENLRKKLSRAEQYKEASVIAHKVLKDKVKELEYHNETLRNEVATARCDRARGEVFVEKVQSKLDDERSEMKSKVELLESNLETLDCERDNVLEELLVAKHELATLMKEHFKVMGRAKQAAMNGARNDALPFFGAEADEGTTFSANIGWTTLHWLWFTGDSASSMLAAGELAHTHKVLVFAEKLASPGFSYPTFMPPDVQLFFLVHESDPSTLVPLHGPFYVHDACHIPKNGEAAMIRELGAGVNMGSGKVGYNFFKCELFRFARLHKLSHEFRDLMRQHCVGSGKEYKTIPAEINHRLKILTRLSEAYDEFREEIGELLEEFNFAYGDGHWKGDRQPLLDHMKEVMASTHDVRMVAWTKLNARLHSWAQEVYTSSQCNSGFNMCIMRRLSAEHVRKLRNFHLEFETLFEDELAEILDACETAEDDGILEHMAKLTVAALNKRENSEPADDEGDPAEDSEIAHLESWLGDDLLEDDENDEDVVGEVVDALLDELLEECTLEEEAVEEVERIDQMVEEEDARPLYERLIKKYQKSLVEKTKGKTGRSIQAPKGAFQFALANGYTLDGMSASQLLVCDFRRGLQVAADYIQQRFSFYTEMPYRIHSYFDPITGFQNFLEDYSILQTMPRTQFLVEGWFHLGFWEHPAHAAGIRAIVANASGAAHPTGAACWWVRPLKKFGIPGGVANLGESLLAFFERYLLVACSENMPCERKMGHAKRIGVGGTIDELRTFERLHEAKVVLTEAMRKDIGRENYKKRKADTVKDAGEHCKAFQIRKDARLAELAEQDILAADREAQKAMDREVQQRQASQREELARLKEIANRKRDVLKGMNKDECYRALTALGVKDITAGRQGTKVDVLRRLLLPFVDDEGNLASAPIVFDADGARVAAEVAQASTPEAEATPVMEREAHATSQVVDGACPSRARSVSTSQAAMARTVEKQKRDVVKGMSKDECYRALTALGVKDIIPAKGQKWMF</sequence>
<keyword evidence="1" id="KW-0175">Coiled coil</keyword>
<keyword evidence="3" id="KW-1185">Reference proteome</keyword>
<dbReference type="AlphaFoldDB" id="A0AAE0BSE4"/>
<protein>
    <submittedName>
        <fullName evidence="2">Uncharacterized protein</fullName>
    </submittedName>
</protein>
<proteinExistence type="predicted"/>
<dbReference type="EMBL" id="LGRX02033438">
    <property type="protein sequence ID" value="KAK3241245.1"/>
    <property type="molecule type" value="Genomic_DNA"/>
</dbReference>
<reference evidence="2 3" key="1">
    <citation type="journal article" date="2015" name="Genome Biol. Evol.">
        <title>Comparative Genomics of a Bacterivorous Green Alga Reveals Evolutionary Causalities and Consequences of Phago-Mixotrophic Mode of Nutrition.</title>
        <authorList>
            <person name="Burns J.A."/>
            <person name="Paasch A."/>
            <person name="Narechania A."/>
            <person name="Kim E."/>
        </authorList>
    </citation>
    <scope>NUCLEOTIDE SEQUENCE [LARGE SCALE GENOMIC DNA]</scope>
    <source>
        <strain evidence="2 3">PLY_AMNH</strain>
    </source>
</reference>
<gene>
    <name evidence="2" type="ORF">CYMTET_48971</name>
</gene>
<organism evidence="2 3">
    <name type="scientific">Cymbomonas tetramitiformis</name>
    <dbReference type="NCBI Taxonomy" id="36881"/>
    <lineage>
        <taxon>Eukaryota</taxon>
        <taxon>Viridiplantae</taxon>
        <taxon>Chlorophyta</taxon>
        <taxon>Pyramimonadophyceae</taxon>
        <taxon>Pyramimonadales</taxon>
        <taxon>Pyramimonadaceae</taxon>
        <taxon>Cymbomonas</taxon>
    </lineage>
</organism>
<evidence type="ECO:0000313" key="3">
    <source>
        <dbReference type="Proteomes" id="UP001190700"/>
    </source>
</evidence>
<name>A0AAE0BSE4_9CHLO</name>
<evidence type="ECO:0000256" key="1">
    <source>
        <dbReference type="SAM" id="Coils"/>
    </source>
</evidence>
<evidence type="ECO:0000313" key="2">
    <source>
        <dbReference type="EMBL" id="KAK3241245.1"/>
    </source>
</evidence>